<comment type="caution">
    <text evidence="9">The sequence shown here is derived from an EMBL/GenBank/DDBJ whole genome shotgun (WGS) entry which is preliminary data.</text>
</comment>
<sequence>MPGSGLSIAPMSCKHHYVACHRRGSRQSLGVNRTVIFSQPVFAAAERLIAKKLPNNGFVNNTYSIKLPMLPVLELNLLLLCFRTAYVASTTGIALPFPYFNQVLGVSGALNFWPLAIYFPVEMYIVKRQIRAWSRMWVVLRSFKAVCLLVTSIAFAGLAEEEGTDIAEIILKDLKRRAITDETMLPRQDISGSGICHTTWLNTL</sequence>
<gene>
    <name evidence="9" type="ORF">Acr_23g0007550</name>
</gene>
<dbReference type="InterPro" id="IPR013057">
    <property type="entry name" value="AA_transpt_TM"/>
</dbReference>
<evidence type="ECO:0000256" key="4">
    <source>
        <dbReference type="ARBA" id="ARBA00022970"/>
    </source>
</evidence>
<dbReference type="OrthoDB" id="40134at2759"/>
<evidence type="ECO:0000313" key="10">
    <source>
        <dbReference type="Proteomes" id="UP000585474"/>
    </source>
</evidence>
<evidence type="ECO:0000256" key="6">
    <source>
        <dbReference type="ARBA" id="ARBA00023136"/>
    </source>
</evidence>
<dbReference type="AlphaFoldDB" id="A0A7J0GNJ5"/>
<dbReference type="Proteomes" id="UP000585474">
    <property type="component" value="Unassembled WGS sequence"/>
</dbReference>
<keyword evidence="5 7" id="KW-1133">Transmembrane helix</keyword>
<evidence type="ECO:0000256" key="1">
    <source>
        <dbReference type="ARBA" id="ARBA00004370"/>
    </source>
</evidence>
<evidence type="ECO:0000256" key="2">
    <source>
        <dbReference type="ARBA" id="ARBA00022448"/>
    </source>
</evidence>
<accession>A0A7J0GNJ5</accession>
<dbReference type="Pfam" id="PF01490">
    <property type="entry name" value="Aa_trans"/>
    <property type="match status" value="1"/>
</dbReference>
<evidence type="ECO:0000313" key="9">
    <source>
        <dbReference type="EMBL" id="GFZ12370.1"/>
    </source>
</evidence>
<keyword evidence="6 7" id="KW-0472">Membrane</keyword>
<keyword evidence="4" id="KW-0029">Amino-acid transport</keyword>
<evidence type="ECO:0000256" key="7">
    <source>
        <dbReference type="SAM" id="Phobius"/>
    </source>
</evidence>
<evidence type="ECO:0000259" key="8">
    <source>
        <dbReference type="Pfam" id="PF01490"/>
    </source>
</evidence>
<evidence type="ECO:0000256" key="3">
    <source>
        <dbReference type="ARBA" id="ARBA00022692"/>
    </source>
</evidence>
<name>A0A7J0GNJ5_9ERIC</name>
<comment type="subcellular location">
    <subcellularLocation>
        <location evidence="1">Membrane</location>
    </subcellularLocation>
</comment>
<keyword evidence="3 7" id="KW-0812">Transmembrane</keyword>
<reference evidence="9 10" key="1">
    <citation type="submission" date="2019-07" db="EMBL/GenBank/DDBJ databases">
        <title>De Novo Assembly of kiwifruit Actinidia rufa.</title>
        <authorList>
            <person name="Sugita-Konishi S."/>
            <person name="Sato K."/>
            <person name="Mori E."/>
            <person name="Abe Y."/>
            <person name="Kisaki G."/>
            <person name="Hamano K."/>
            <person name="Suezawa K."/>
            <person name="Otani M."/>
            <person name="Fukuda T."/>
            <person name="Manabe T."/>
            <person name="Gomi K."/>
            <person name="Tabuchi M."/>
            <person name="Akimitsu K."/>
            <person name="Kataoka I."/>
        </authorList>
    </citation>
    <scope>NUCLEOTIDE SEQUENCE [LARGE SCALE GENOMIC DNA]</scope>
    <source>
        <strain evidence="10">cv. Fuchu</strain>
    </source>
</reference>
<keyword evidence="2" id="KW-0813">Transport</keyword>
<feature type="transmembrane region" description="Helical" evidence="7">
    <location>
        <begin position="103"/>
        <end position="126"/>
    </location>
</feature>
<dbReference type="GO" id="GO:0006865">
    <property type="term" value="P:amino acid transport"/>
    <property type="evidence" value="ECO:0007669"/>
    <property type="project" value="UniProtKB-KW"/>
</dbReference>
<evidence type="ECO:0000256" key="5">
    <source>
        <dbReference type="ARBA" id="ARBA00022989"/>
    </source>
</evidence>
<proteinExistence type="predicted"/>
<feature type="domain" description="Amino acid transporter transmembrane" evidence="8">
    <location>
        <begin position="34"/>
        <end position="156"/>
    </location>
</feature>
<keyword evidence="10" id="KW-1185">Reference proteome</keyword>
<protein>
    <submittedName>
        <fullName evidence="9">RNA recognition motif (RRM)-containing protein</fullName>
    </submittedName>
</protein>
<dbReference type="PANTHER" id="PTHR48017">
    <property type="entry name" value="OS05G0424000 PROTEIN-RELATED"/>
    <property type="match status" value="1"/>
</dbReference>
<dbReference type="EMBL" id="BJWL01000023">
    <property type="protein sequence ID" value="GFZ12370.1"/>
    <property type="molecule type" value="Genomic_DNA"/>
</dbReference>
<organism evidence="9 10">
    <name type="scientific">Actinidia rufa</name>
    <dbReference type="NCBI Taxonomy" id="165716"/>
    <lineage>
        <taxon>Eukaryota</taxon>
        <taxon>Viridiplantae</taxon>
        <taxon>Streptophyta</taxon>
        <taxon>Embryophyta</taxon>
        <taxon>Tracheophyta</taxon>
        <taxon>Spermatophyta</taxon>
        <taxon>Magnoliopsida</taxon>
        <taxon>eudicotyledons</taxon>
        <taxon>Gunneridae</taxon>
        <taxon>Pentapetalae</taxon>
        <taxon>asterids</taxon>
        <taxon>Ericales</taxon>
        <taxon>Actinidiaceae</taxon>
        <taxon>Actinidia</taxon>
    </lineage>
</organism>
<feature type="transmembrane region" description="Helical" evidence="7">
    <location>
        <begin position="138"/>
        <end position="159"/>
    </location>
</feature>
<dbReference type="GO" id="GO:0016020">
    <property type="term" value="C:membrane"/>
    <property type="evidence" value="ECO:0007669"/>
    <property type="project" value="UniProtKB-SubCell"/>
</dbReference>